<dbReference type="InterPro" id="IPR044807">
    <property type="entry name" value="DRIP1-like"/>
</dbReference>
<evidence type="ECO:0000256" key="1">
    <source>
        <dbReference type="PROSITE-ProRule" id="PRU00175"/>
    </source>
</evidence>
<proteinExistence type="predicted"/>
<dbReference type="Gene3D" id="3.30.40.10">
    <property type="entry name" value="Zinc/RING finger domain, C3HC4 (zinc finger)"/>
    <property type="match status" value="1"/>
</dbReference>
<dbReference type="GO" id="GO:0008270">
    <property type="term" value="F:zinc ion binding"/>
    <property type="evidence" value="ECO:0007669"/>
    <property type="project" value="UniProtKB-KW"/>
</dbReference>
<feature type="domain" description="RING-type" evidence="4">
    <location>
        <begin position="59"/>
        <end position="99"/>
    </location>
</feature>
<keyword evidence="1" id="KW-0479">Metal-binding</keyword>
<organism evidence="5 6">
    <name type="scientific">Paspalum notatum var. saurae</name>
    <dbReference type="NCBI Taxonomy" id="547442"/>
    <lineage>
        <taxon>Eukaryota</taxon>
        <taxon>Viridiplantae</taxon>
        <taxon>Streptophyta</taxon>
        <taxon>Embryophyta</taxon>
        <taxon>Tracheophyta</taxon>
        <taxon>Spermatophyta</taxon>
        <taxon>Magnoliopsida</taxon>
        <taxon>Liliopsida</taxon>
        <taxon>Poales</taxon>
        <taxon>Poaceae</taxon>
        <taxon>PACMAD clade</taxon>
        <taxon>Panicoideae</taxon>
        <taxon>Andropogonodae</taxon>
        <taxon>Paspaleae</taxon>
        <taxon>Paspalinae</taxon>
        <taxon>Paspalum</taxon>
    </lineage>
</organism>
<dbReference type="PANTHER" id="PTHR46293:SF7">
    <property type="entry name" value="E3 UBIQUITIN PROTEIN LIGASE DRIP2"/>
    <property type="match status" value="1"/>
</dbReference>
<feature type="coiled-coil region" evidence="2">
    <location>
        <begin position="309"/>
        <end position="362"/>
    </location>
</feature>
<dbReference type="Proteomes" id="UP001341281">
    <property type="component" value="Chromosome 03"/>
</dbReference>
<reference evidence="5 6" key="1">
    <citation type="submission" date="2024-02" db="EMBL/GenBank/DDBJ databases">
        <title>High-quality chromosome-scale genome assembly of Pensacola bahiagrass (Paspalum notatum Flugge var. saurae).</title>
        <authorList>
            <person name="Vega J.M."/>
            <person name="Podio M."/>
            <person name="Orjuela J."/>
            <person name="Siena L.A."/>
            <person name="Pessino S.C."/>
            <person name="Combes M.C."/>
            <person name="Mariac C."/>
            <person name="Albertini E."/>
            <person name="Pupilli F."/>
            <person name="Ortiz J.P.A."/>
            <person name="Leblanc O."/>
        </authorList>
    </citation>
    <scope>NUCLEOTIDE SEQUENCE [LARGE SCALE GENOMIC DNA]</scope>
    <source>
        <strain evidence="5">R1</strain>
        <tissue evidence="5">Leaf</tissue>
    </source>
</reference>
<dbReference type="PROSITE" id="PS50089">
    <property type="entry name" value="ZF_RING_2"/>
    <property type="match status" value="1"/>
</dbReference>
<gene>
    <name evidence="5" type="ORF">U9M48_011939</name>
</gene>
<evidence type="ECO:0000313" key="5">
    <source>
        <dbReference type="EMBL" id="WVZ62162.1"/>
    </source>
</evidence>
<evidence type="ECO:0000313" key="6">
    <source>
        <dbReference type="Proteomes" id="UP001341281"/>
    </source>
</evidence>
<dbReference type="GO" id="GO:0004842">
    <property type="term" value="F:ubiquitin-protein transferase activity"/>
    <property type="evidence" value="ECO:0007669"/>
    <property type="project" value="InterPro"/>
</dbReference>
<evidence type="ECO:0000256" key="2">
    <source>
        <dbReference type="SAM" id="Coils"/>
    </source>
</evidence>
<name>A0AAQ3SY26_PASNO</name>
<protein>
    <recommendedName>
        <fullName evidence="4">RING-type domain-containing protein</fullName>
    </recommendedName>
</protein>
<dbReference type="AlphaFoldDB" id="A0AAQ3SY26"/>
<dbReference type="SUPFAM" id="SSF57850">
    <property type="entry name" value="RING/U-box"/>
    <property type="match status" value="1"/>
</dbReference>
<evidence type="ECO:0000256" key="3">
    <source>
        <dbReference type="SAM" id="MobiDB-lite"/>
    </source>
</evidence>
<keyword evidence="2" id="KW-0175">Coiled coil</keyword>
<dbReference type="InterPro" id="IPR013083">
    <property type="entry name" value="Znf_RING/FYVE/PHD"/>
</dbReference>
<dbReference type="InterPro" id="IPR001841">
    <property type="entry name" value="Znf_RING"/>
</dbReference>
<dbReference type="EMBL" id="CP144747">
    <property type="protein sequence ID" value="WVZ62162.1"/>
    <property type="molecule type" value="Genomic_DNA"/>
</dbReference>
<sequence length="558" mass="62107">MLQRARSASAASTDGPGPRPDSSAPLQSGRPPGGAAARDGRLGGEALVRRSAVAPCVTCGICGRLLRDATAFSECLDAFCRKCINDKLAKEDVKCCPKCGIQLGGAALEKLRSMIFPAKRRKVTTMKKRKEMMSSESTLSPVAAAEGSIELPPASSQSKAQNIEVEVIDEANDGLVAQELIYEDSSTLNLAPVGRDALSQIRCRDFHSACSLTAETGALITWQPPLIPEEIVAHYQLASMQDLDTFRPVTSDMHQRQAPTAQMTKTSFMIGSSSRSTKTVQDDENFREDIFALFNESNAKIMRRYGVYISQLKTQNAELVEEMENERAAALERTQNLEKRLQRELENERAAAAERIRILEERHQRGLENEREAAAERTRVLDERLRSASEIAQTTATQNKALEAENAKLHEQLENGKADNQALMLDILEKSEELATLKYFSDMFESEKTDLENQVYHLQKELDSTRKEHARYVRKVLDAARAIPNDLEAYADNKVKWNKSCDLVDSEPLHKDIDVCCAKERNSEKACWCGNPVRPKNILAPKGTSYNVTWQLCIVISQ</sequence>
<keyword evidence="1" id="KW-0863">Zinc-finger</keyword>
<dbReference type="PANTHER" id="PTHR46293">
    <property type="entry name" value="E3 UBIQUITIN PROTEIN LIGASE DRIP1"/>
    <property type="match status" value="1"/>
</dbReference>
<feature type="coiled-coil region" evidence="2">
    <location>
        <begin position="392"/>
        <end position="419"/>
    </location>
</feature>
<keyword evidence="6" id="KW-1185">Reference proteome</keyword>
<accession>A0AAQ3SY26</accession>
<evidence type="ECO:0000259" key="4">
    <source>
        <dbReference type="PROSITE" id="PS50089"/>
    </source>
</evidence>
<keyword evidence="1" id="KW-0862">Zinc</keyword>
<feature type="region of interest" description="Disordered" evidence="3">
    <location>
        <begin position="1"/>
        <end position="40"/>
    </location>
</feature>